<evidence type="ECO:0000313" key="2">
    <source>
        <dbReference type="EMBL" id="MFD1020753.1"/>
    </source>
</evidence>
<dbReference type="Gene3D" id="3.20.20.370">
    <property type="entry name" value="Glycoside hydrolase/deacetylase"/>
    <property type="match status" value="1"/>
</dbReference>
<dbReference type="CDD" id="cd10948">
    <property type="entry name" value="CE4_BsPdaA_like"/>
    <property type="match status" value="1"/>
</dbReference>
<keyword evidence="3" id="KW-1185">Reference proteome</keyword>
<gene>
    <name evidence="2" type="primary">pdaA</name>
    <name evidence="2" type="ORF">ACFQ2J_16315</name>
</gene>
<feature type="domain" description="NodB homology" evidence="1">
    <location>
        <begin position="53"/>
        <end position="234"/>
    </location>
</feature>
<comment type="caution">
    <text evidence="2">The sequence shown here is derived from an EMBL/GenBank/DDBJ whole genome shotgun (WGS) entry which is preliminary data.</text>
</comment>
<sequence>MISLLCLLILPVKADAFGWGYKKSNGDQPPDVGMYGPLIQKYDGFYVDPSGDKEVYLTFDNGYEEGYTASVLDVLKEKKVPATFFITGHYIKSAEDLVKRMVDEGHIVGNHSWHHPDFTEVSRQKMKEELDRVEQAVADLTDQEEMLYMRPPRGTFNANTLEWTREMGYIHAFWSIAFVDWNTNQQKGWQYAYRSVMDQVHPGAVILLHTVSKDNAEALERMIDGMRKEGYEFKSLDHLMMKRMLPKGIYQF</sequence>
<dbReference type="SUPFAM" id="SSF88713">
    <property type="entry name" value="Glycoside hydrolase/deacetylase"/>
    <property type="match status" value="1"/>
</dbReference>
<accession>A0ABW3L7N3</accession>
<reference evidence="3" key="1">
    <citation type="journal article" date="2019" name="Int. J. Syst. Evol. Microbiol.">
        <title>The Global Catalogue of Microorganisms (GCM) 10K type strain sequencing project: providing services to taxonomists for standard genome sequencing and annotation.</title>
        <authorList>
            <consortium name="The Broad Institute Genomics Platform"/>
            <consortium name="The Broad Institute Genome Sequencing Center for Infectious Disease"/>
            <person name="Wu L."/>
            <person name="Ma J."/>
        </authorList>
    </citation>
    <scope>NUCLEOTIDE SEQUENCE [LARGE SCALE GENOMIC DNA]</scope>
    <source>
        <strain evidence="3">CCUG 56607</strain>
    </source>
</reference>
<proteinExistence type="predicted"/>
<dbReference type="InterPro" id="IPR011330">
    <property type="entry name" value="Glyco_hydro/deAcase_b/a-brl"/>
</dbReference>
<dbReference type="PROSITE" id="PS51677">
    <property type="entry name" value="NODB"/>
    <property type="match status" value="1"/>
</dbReference>
<dbReference type="PANTHER" id="PTHR10587">
    <property type="entry name" value="GLYCOSYL TRANSFERASE-RELATED"/>
    <property type="match status" value="1"/>
</dbReference>
<dbReference type="Proteomes" id="UP001596990">
    <property type="component" value="Unassembled WGS sequence"/>
</dbReference>
<dbReference type="InterPro" id="IPR002509">
    <property type="entry name" value="NODB_dom"/>
</dbReference>
<dbReference type="EMBL" id="JBHTKL010000006">
    <property type="protein sequence ID" value="MFD1020753.1"/>
    <property type="molecule type" value="Genomic_DNA"/>
</dbReference>
<dbReference type="NCBIfam" id="TIGR02884">
    <property type="entry name" value="spore_pdaA"/>
    <property type="match status" value="1"/>
</dbReference>
<organism evidence="2 3">
    <name type="scientific">Thalassobacillus hwangdonensis</name>
    <dbReference type="NCBI Taxonomy" id="546108"/>
    <lineage>
        <taxon>Bacteria</taxon>
        <taxon>Bacillati</taxon>
        <taxon>Bacillota</taxon>
        <taxon>Bacilli</taxon>
        <taxon>Bacillales</taxon>
        <taxon>Bacillaceae</taxon>
        <taxon>Thalassobacillus</taxon>
    </lineage>
</organism>
<dbReference type="PANTHER" id="PTHR10587:SF78">
    <property type="entry name" value="PEPTIDOGLYCAN-N-ACETYLMURAMIC ACID DEACETYLASE PDAA"/>
    <property type="match status" value="1"/>
</dbReference>
<evidence type="ECO:0000259" key="1">
    <source>
        <dbReference type="PROSITE" id="PS51677"/>
    </source>
</evidence>
<dbReference type="InterPro" id="IPR014235">
    <property type="entry name" value="Spore_PdaA"/>
</dbReference>
<dbReference type="InterPro" id="IPR050248">
    <property type="entry name" value="Polysacc_deacetylase_ArnD"/>
</dbReference>
<dbReference type="RefSeq" id="WP_386064000.1">
    <property type="nucleotide sequence ID" value="NZ_JBHTKL010000006.1"/>
</dbReference>
<dbReference type="Pfam" id="PF01522">
    <property type="entry name" value="Polysacc_deac_1"/>
    <property type="match status" value="1"/>
</dbReference>
<evidence type="ECO:0000313" key="3">
    <source>
        <dbReference type="Proteomes" id="UP001596990"/>
    </source>
</evidence>
<protein>
    <submittedName>
        <fullName evidence="2">Delta-lactam-biosynthetic de-N-acetylase</fullName>
    </submittedName>
</protein>
<name>A0ABW3L7N3_9BACI</name>